<protein>
    <submittedName>
        <fullName evidence="2">Nodulation protein</fullName>
    </submittedName>
</protein>
<sequence>MSEAESFPDYLDVDYTDGEGETPEDYPSIEDKIEKA</sequence>
<dbReference type="EMBL" id="VMTR01000126">
    <property type="protein sequence ID" value="TVT93943.1"/>
    <property type="molecule type" value="Genomic_DNA"/>
</dbReference>
<feature type="region of interest" description="Disordered" evidence="1">
    <location>
        <begin position="1"/>
        <end position="36"/>
    </location>
</feature>
<comment type="caution">
    <text evidence="2">The sequence shown here is derived from an EMBL/GenBank/DDBJ whole genome shotgun (WGS) entry which is preliminary data.</text>
</comment>
<evidence type="ECO:0000313" key="2">
    <source>
        <dbReference type="EMBL" id="TVT93943.1"/>
    </source>
</evidence>
<organism evidence="2 3">
    <name type="scientific">Haloferax volcanii</name>
    <name type="common">Halobacterium volcanii</name>
    <dbReference type="NCBI Taxonomy" id="2246"/>
    <lineage>
        <taxon>Archaea</taxon>
        <taxon>Methanobacteriati</taxon>
        <taxon>Methanobacteriota</taxon>
        <taxon>Stenosarchaea group</taxon>
        <taxon>Halobacteria</taxon>
        <taxon>Halobacteriales</taxon>
        <taxon>Haloferacaceae</taxon>
        <taxon>Haloferax</taxon>
    </lineage>
</organism>
<accession>A0A558G849</accession>
<evidence type="ECO:0000256" key="1">
    <source>
        <dbReference type="SAM" id="MobiDB-lite"/>
    </source>
</evidence>
<name>A0A558G849_HALVO</name>
<feature type="non-terminal residue" evidence="2">
    <location>
        <position position="36"/>
    </location>
</feature>
<evidence type="ECO:0000313" key="3">
    <source>
        <dbReference type="Proteomes" id="UP000320212"/>
    </source>
</evidence>
<gene>
    <name evidence="2" type="ORF">FQA18_14580</name>
</gene>
<dbReference type="Proteomes" id="UP000320212">
    <property type="component" value="Unassembled WGS sequence"/>
</dbReference>
<reference evidence="2 3" key="1">
    <citation type="submission" date="2019-07" db="EMBL/GenBank/DDBJ databases">
        <title>Draft genome sequence of Haloferax volcanii SS0101, isolated from salt farm in Samut Sakhon, Thailand.</title>
        <authorList>
            <person name="Wanthongcharoen S."/>
            <person name="Yamprayoonswat W."/>
            <person name="Ruangsuj P."/>
            <person name="Thongpramul N."/>
            <person name="Jumpathong W."/>
            <person name="Sittihan S."/>
            <person name="Kanjanavas P."/>
            <person name="Yasawong M."/>
        </authorList>
    </citation>
    <scope>NUCLEOTIDE SEQUENCE [LARGE SCALE GENOMIC DNA]</scope>
    <source>
        <strain evidence="2 3">SS0101</strain>
    </source>
</reference>
<proteinExistence type="predicted"/>
<feature type="compositionally biased region" description="Acidic residues" evidence="1">
    <location>
        <begin position="11"/>
        <end position="28"/>
    </location>
</feature>
<dbReference type="AlphaFoldDB" id="A0A558G849"/>